<keyword evidence="1" id="KW-0472">Membrane</keyword>
<evidence type="ECO:0000313" key="4">
    <source>
        <dbReference type="Proteomes" id="UP000008827"/>
    </source>
</evidence>
<reference evidence="2 3" key="1">
    <citation type="journal article" date="2010" name="Nature">
        <title>Genome sequence of the palaeopolyploid soybean.</title>
        <authorList>
            <person name="Schmutz J."/>
            <person name="Cannon S.B."/>
            <person name="Schlueter J."/>
            <person name="Ma J."/>
            <person name="Mitros T."/>
            <person name="Nelson W."/>
            <person name="Hyten D.L."/>
            <person name="Song Q."/>
            <person name="Thelen J.J."/>
            <person name="Cheng J."/>
            <person name="Xu D."/>
            <person name="Hellsten U."/>
            <person name="May G.D."/>
            <person name="Yu Y."/>
            <person name="Sakurai T."/>
            <person name="Umezawa T."/>
            <person name="Bhattacharyya M.K."/>
            <person name="Sandhu D."/>
            <person name="Valliyodan B."/>
            <person name="Lindquist E."/>
            <person name="Peto M."/>
            <person name="Grant D."/>
            <person name="Shu S."/>
            <person name="Goodstein D."/>
            <person name="Barry K."/>
            <person name="Futrell-Griggs M."/>
            <person name="Abernathy B."/>
            <person name="Du J."/>
            <person name="Tian Z."/>
            <person name="Zhu L."/>
            <person name="Gill N."/>
            <person name="Joshi T."/>
            <person name="Libault M."/>
            <person name="Sethuraman A."/>
            <person name="Zhang X.-C."/>
            <person name="Shinozaki K."/>
            <person name="Nguyen H.T."/>
            <person name="Wing R.A."/>
            <person name="Cregan P."/>
            <person name="Specht J."/>
            <person name="Grimwood J."/>
            <person name="Rokhsar D."/>
            <person name="Stacey G."/>
            <person name="Shoemaker R.C."/>
            <person name="Jackson S.A."/>
        </authorList>
    </citation>
    <scope>NUCLEOTIDE SEQUENCE [LARGE SCALE GENOMIC DNA]</scope>
    <source>
        <strain evidence="3">cv. Williams 82</strain>
        <tissue evidence="2">Callus</tissue>
    </source>
</reference>
<sequence length="92" mass="10964">MFKLMPIGLEQKKSFDFLVLRLQKLKKVFVLRCNIHLLVGHIIGQILQFLEYFQILFLLHTSQTLFVSFFPDLVMQCDVFINFITTFLFLSF</sequence>
<feature type="transmembrane region" description="Helical" evidence="1">
    <location>
        <begin position="73"/>
        <end position="90"/>
    </location>
</feature>
<reference evidence="2" key="3">
    <citation type="submission" date="2018-07" db="EMBL/GenBank/DDBJ databases">
        <title>WGS assembly of Glycine max.</title>
        <authorList>
            <person name="Schmutz J."/>
            <person name="Cannon S."/>
            <person name="Schlueter J."/>
            <person name="Ma J."/>
            <person name="Mitros T."/>
            <person name="Nelson W."/>
            <person name="Hyten D."/>
            <person name="Song Q."/>
            <person name="Thelen J."/>
            <person name="Cheng J."/>
            <person name="Xu D."/>
            <person name="Hellsten U."/>
            <person name="May G."/>
            <person name="Yu Y."/>
            <person name="Sakurai T."/>
            <person name="Umezawa T."/>
            <person name="Bhattacharyya M."/>
            <person name="Sandhu D."/>
            <person name="Valliyodan B."/>
            <person name="Lindquist E."/>
            <person name="Peto M."/>
            <person name="Grant D."/>
            <person name="Shu S."/>
            <person name="Goodstein D."/>
            <person name="Barry K."/>
            <person name="Futrell-Griggs M."/>
            <person name="Abernathy B."/>
            <person name="Du J."/>
            <person name="Tian Z."/>
            <person name="Zhu L."/>
            <person name="Gill N."/>
            <person name="Joshi T."/>
            <person name="Libault M."/>
            <person name="Sethuraman A."/>
            <person name="Zhang X."/>
            <person name="Shinozaki K."/>
            <person name="Nguyen H."/>
            <person name="Wing R."/>
            <person name="Cregan P."/>
            <person name="Specht J."/>
            <person name="Grimwood J."/>
            <person name="Rokhsar D."/>
            <person name="Stacey G."/>
            <person name="Shoemaker R."/>
            <person name="Jackson S."/>
        </authorList>
    </citation>
    <scope>NUCLEOTIDE SEQUENCE</scope>
    <source>
        <tissue evidence="2">Callus</tissue>
    </source>
</reference>
<dbReference type="HOGENOM" id="CLU_2417591_0_0_1"/>
<dbReference type="Gramene" id="KRH43715">
    <property type="protein sequence ID" value="KRH43715"/>
    <property type="gene ID" value="GLYMA_08G166300"/>
</dbReference>
<gene>
    <name evidence="2" type="ORF">GLYMA_08G166300</name>
</gene>
<evidence type="ECO:0000313" key="2">
    <source>
        <dbReference type="EMBL" id="KRH43715.1"/>
    </source>
</evidence>
<dbReference type="Proteomes" id="UP000008827">
    <property type="component" value="Chromosome 8"/>
</dbReference>
<evidence type="ECO:0000256" key="1">
    <source>
        <dbReference type="SAM" id="Phobius"/>
    </source>
</evidence>
<reference evidence="3" key="2">
    <citation type="submission" date="2018-02" db="UniProtKB">
        <authorList>
            <consortium name="EnsemblPlants"/>
        </authorList>
    </citation>
    <scope>IDENTIFICATION</scope>
    <source>
        <strain evidence="3">Williams 82</strain>
    </source>
</reference>
<keyword evidence="1" id="KW-1133">Transmembrane helix</keyword>
<keyword evidence="4" id="KW-1185">Reference proteome</keyword>
<dbReference type="PaxDb" id="3847-GLYMA08G17694.1"/>
<protein>
    <submittedName>
        <fullName evidence="2 3">Uncharacterized protein</fullName>
    </submittedName>
</protein>
<dbReference type="AlphaFoldDB" id="K7L756"/>
<keyword evidence="1" id="KW-0812">Transmembrane</keyword>
<dbReference type="EnsemblPlants" id="KRH43715">
    <property type="protein sequence ID" value="KRH43715"/>
    <property type="gene ID" value="GLYMA_08G166300"/>
</dbReference>
<evidence type="ECO:0000313" key="3">
    <source>
        <dbReference type="EnsemblPlants" id="KRH43715"/>
    </source>
</evidence>
<dbReference type="EMBL" id="CM000841">
    <property type="protein sequence ID" value="KRH43715.1"/>
    <property type="molecule type" value="Genomic_DNA"/>
</dbReference>
<feature type="transmembrane region" description="Helical" evidence="1">
    <location>
        <begin position="29"/>
        <end position="53"/>
    </location>
</feature>
<dbReference type="InParanoid" id="K7L756"/>
<organism evidence="2">
    <name type="scientific">Glycine max</name>
    <name type="common">Soybean</name>
    <name type="synonym">Glycine hispida</name>
    <dbReference type="NCBI Taxonomy" id="3847"/>
    <lineage>
        <taxon>Eukaryota</taxon>
        <taxon>Viridiplantae</taxon>
        <taxon>Streptophyta</taxon>
        <taxon>Embryophyta</taxon>
        <taxon>Tracheophyta</taxon>
        <taxon>Spermatophyta</taxon>
        <taxon>Magnoliopsida</taxon>
        <taxon>eudicotyledons</taxon>
        <taxon>Gunneridae</taxon>
        <taxon>Pentapetalae</taxon>
        <taxon>rosids</taxon>
        <taxon>fabids</taxon>
        <taxon>Fabales</taxon>
        <taxon>Fabaceae</taxon>
        <taxon>Papilionoideae</taxon>
        <taxon>50 kb inversion clade</taxon>
        <taxon>NPAAA clade</taxon>
        <taxon>indigoferoid/millettioid clade</taxon>
        <taxon>Phaseoleae</taxon>
        <taxon>Glycine</taxon>
        <taxon>Glycine subgen. Soja</taxon>
    </lineage>
</organism>
<proteinExistence type="predicted"/>
<name>K7L756_SOYBN</name>
<accession>K7L756</accession>